<evidence type="ECO:0000313" key="2">
    <source>
        <dbReference type="EMBL" id="KAF0822201.1"/>
    </source>
</evidence>
<name>A0A800MTP6_CYTFI</name>
<proteinExistence type="predicted"/>
<feature type="region of interest" description="Disordered" evidence="1">
    <location>
        <begin position="9"/>
        <end position="31"/>
    </location>
</feature>
<evidence type="ECO:0000313" key="3">
    <source>
        <dbReference type="Proteomes" id="UP000465778"/>
    </source>
</evidence>
<evidence type="ECO:0000256" key="1">
    <source>
        <dbReference type="SAM" id="MobiDB-lite"/>
    </source>
</evidence>
<reference evidence="2 3" key="1">
    <citation type="journal article" date="2020" name="G3 (Bethesda)">
        <title>Whole Genome Sequencing and Comparative Genomics of Two Nematicidal Bacillus Strains Reveals a Wide Range of Possible Virulence Factors.</title>
        <authorList>
            <person name="Susic N."/>
            <person name="Janezic S."/>
            <person name="Rupnik M."/>
            <person name="Geric Stare B."/>
        </authorList>
    </citation>
    <scope>NUCLEOTIDE SEQUENCE [LARGE SCALE GENOMIC DNA]</scope>
    <source>
        <strain evidence="2 3">I-1582</strain>
    </source>
</reference>
<dbReference type="AlphaFoldDB" id="A0A800MTP6"/>
<feature type="compositionally biased region" description="Acidic residues" evidence="1">
    <location>
        <begin position="22"/>
        <end position="31"/>
    </location>
</feature>
<protein>
    <submittedName>
        <fullName evidence="2">Uncharacterized protein</fullName>
    </submittedName>
</protein>
<accession>A0A800MTP6</accession>
<dbReference type="Proteomes" id="UP000465778">
    <property type="component" value="Unassembled WGS sequence"/>
</dbReference>
<dbReference type="RefSeq" id="WP_268891851.1">
    <property type="nucleotide sequence ID" value="NZ_JBALOT010000032.1"/>
</dbReference>
<dbReference type="EMBL" id="VDEM01000065">
    <property type="protein sequence ID" value="KAF0822201.1"/>
    <property type="molecule type" value="Genomic_DNA"/>
</dbReference>
<sequence length="42" mass="5287">MIRKILEFFDDMSESPNTTENQADEQEEYDYEDEIEDRHYFY</sequence>
<organism evidence="2 3">
    <name type="scientific">Cytobacillus firmus</name>
    <name type="common">Bacillus firmus</name>
    <dbReference type="NCBI Taxonomy" id="1399"/>
    <lineage>
        <taxon>Bacteria</taxon>
        <taxon>Bacillati</taxon>
        <taxon>Bacillota</taxon>
        <taxon>Bacilli</taxon>
        <taxon>Bacillales</taxon>
        <taxon>Bacillaceae</taxon>
        <taxon>Cytobacillus</taxon>
    </lineage>
</organism>
<comment type="caution">
    <text evidence="2">The sequence shown here is derived from an EMBL/GenBank/DDBJ whole genome shotgun (WGS) entry which is preliminary data.</text>
</comment>
<gene>
    <name evidence="2" type="ORF">KIS1582_4027</name>
</gene>